<protein>
    <submittedName>
        <fullName evidence="2">11989_t:CDS:1</fullName>
    </submittedName>
</protein>
<accession>A0A9N9HHT4</accession>
<feature type="region of interest" description="Disordered" evidence="1">
    <location>
        <begin position="1"/>
        <end position="24"/>
    </location>
</feature>
<reference evidence="2" key="1">
    <citation type="submission" date="2021-06" db="EMBL/GenBank/DDBJ databases">
        <authorList>
            <person name="Kallberg Y."/>
            <person name="Tangrot J."/>
            <person name="Rosling A."/>
        </authorList>
    </citation>
    <scope>NUCLEOTIDE SEQUENCE</scope>
    <source>
        <strain evidence="2">87-6 pot B 2015</strain>
    </source>
</reference>
<evidence type="ECO:0000313" key="2">
    <source>
        <dbReference type="EMBL" id="CAG8674988.1"/>
    </source>
</evidence>
<dbReference type="EMBL" id="CAJVPP010006182">
    <property type="protein sequence ID" value="CAG8674988.1"/>
    <property type="molecule type" value="Genomic_DNA"/>
</dbReference>
<sequence length="75" mass="8456">MISYSLAELSTDSSATYDPPGTFIEIDDRNPTMSRFQRAFKDAPKYFKVALSEKRQNGSSVTIILNDSNMDLLMD</sequence>
<proteinExistence type="predicted"/>
<comment type="caution">
    <text evidence="2">The sequence shown here is derived from an EMBL/GenBank/DDBJ whole genome shotgun (WGS) entry which is preliminary data.</text>
</comment>
<gene>
    <name evidence="2" type="ORF">FMOSSE_LOCUS12601</name>
</gene>
<evidence type="ECO:0000313" key="3">
    <source>
        <dbReference type="Proteomes" id="UP000789375"/>
    </source>
</evidence>
<dbReference type="Proteomes" id="UP000789375">
    <property type="component" value="Unassembled WGS sequence"/>
</dbReference>
<name>A0A9N9HHT4_FUNMO</name>
<keyword evidence="3" id="KW-1185">Reference proteome</keyword>
<evidence type="ECO:0000256" key="1">
    <source>
        <dbReference type="SAM" id="MobiDB-lite"/>
    </source>
</evidence>
<dbReference type="AlphaFoldDB" id="A0A9N9HHT4"/>
<organism evidence="2 3">
    <name type="scientific">Funneliformis mosseae</name>
    <name type="common">Endomycorrhizal fungus</name>
    <name type="synonym">Glomus mosseae</name>
    <dbReference type="NCBI Taxonomy" id="27381"/>
    <lineage>
        <taxon>Eukaryota</taxon>
        <taxon>Fungi</taxon>
        <taxon>Fungi incertae sedis</taxon>
        <taxon>Mucoromycota</taxon>
        <taxon>Glomeromycotina</taxon>
        <taxon>Glomeromycetes</taxon>
        <taxon>Glomerales</taxon>
        <taxon>Glomeraceae</taxon>
        <taxon>Funneliformis</taxon>
    </lineage>
</organism>